<sequence>MYIGLGNIPLDAAALHAVIRLTNDKIIMNTVPYFINGSEYHSKSTRRLDIYNPALGKVIRQVAAASREDVDAAVKAALAAFPAWAATPPAKRAQVMFKFLHLINQSLNEFAQIVSEEHGKTIDDAIGSISRGIEVIEYCCGIPSHLKSDFTANVAGNVDAYNIRQPLGVCAGITPFNFPAMVPMWMFPVAISCGNTFVLKPSEKVPSASLFMARKLKEAGLPDGVFNVVVGDKEAVDAVLEHPDIQAVSFVGSTSIGQYIYQKGSQHNKRVQALCGAKNHMIVMPDADMEQATDALIGAAYGSAGERCMAISVAVAVGDEVADDLIARLTPRVKNLKVGAFDCSGIEMGPVVSKQSYDKINGYIETGLKEGAKLVVDGRGIKIDGYESGYFIGGCLFDRVSPDMTIYKEEIFGPVLSVVRVKDYETALKLVNDHEYGNGTAIFTRDGDTARHFSMNAKIGMVGINVPIPVPVAYHSFGGWKRSIFGGFAIHGAEGVRFYTKLKTITARWPSGIRSGSQFNFKRGSDA</sequence>
<dbReference type="Gene3D" id="3.40.605.10">
    <property type="entry name" value="Aldehyde Dehydrogenase, Chain A, domain 1"/>
    <property type="match status" value="1"/>
</dbReference>
<dbReference type="InterPro" id="IPR010061">
    <property type="entry name" value="MeMal-semiAld_DH"/>
</dbReference>
<dbReference type="EMBL" id="JAEAOA010001141">
    <property type="protein sequence ID" value="KAK3606884.1"/>
    <property type="molecule type" value="Genomic_DNA"/>
</dbReference>
<evidence type="ECO:0000313" key="8">
    <source>
        <dbReference type="Proteomes" id="UP001195483"/>
    </source>
</evidence>
<evidence type="ECO:0000256" key="2">
    <source>
        <dbReference type="ARBA" id="ARBA00023002"/>
    </source>
</evidence>
<evidence type="ECO:0000256" key="3">
    <source>
        <dbReference type="ARBA" id="ARBA00023027"/>
    </source>
</evidence>
<dbReference type="Gene3D" id="3.40.309.10">
    <property type="entry name" value="Aldehyde Dehydrogenase, Chain A, domain 2"/>
    <property type="match status" value="1"/>
</dbReference>
<dbReference type="PANTHER" id="PTHR43866:SF4">
    <property type="entry name" value="MALONATE-SEMIALDEHYDE DEHYDROGENASE"/>
    <property type="match status" value="1"/>
</dbReference>
<dbReference type="SUPFAM" id="SSF53720">
    <property type="entry name" value="ALDH-like"/>
    <property type="match status" value="1"/>
</dbReference>
<comment type="catalytic activity">
    <reaction evidence="4">
        <text>2-methyl-3-oxopropanoate + NAD(+) + CoA + H2O = propanoyl-CoA + hydrogencarbonate + NADH + H(+)</text>
        <dbReference type="Rhea" id="RHEA:20804"/>
        <dbReference type="ChEBI" id="CHEBI:15377"/>
        <dbReference type="ChEBI" id="CHEBI:15378"/>
        <dbReference type="ChEBI" id="CHEBI:17544"/>
        <dbReference type="ChEBI" id="CHEBI:57287"/>
        <dbReference type="ChEBI" id="CHEBI:57392"/>
        <dbReference type="ChEBI" id="CHEBI:57540"/>
        <dbReference type="ChEBI" id="CHEBI:57700"/>
        <dbReference type="ChEBI" id="CHEBI:57945"/>
        <dbReference type="EC" id="1.2.1.27"/>
    </reaction>
    <physiologicalReaction direction="left-to-right" evidence="4">
        <dbReference type="Rhea" id="RHEA:20805"/>
    </physiologicalReaction>
</comment>
<proteinExistence type="predicted"/>
<keyword evidence="8" id="KW-1185">Reference proteome</keyword>
<protein>
    <recommendedName>
        <fullName evidence="1">methylmalonate-semialdehyde dehydrogenase (CoA acylating)</fullName>
        <ecNumber evidence="1">1.2.1.27</ecNumber>
    </recommendedName>
</protein>
<evidence type="ECO:0000256" key="4">
    <source>
        <dbReference type="ARBA" id="ARBA00047644"/>
    </source>
</evidence>
<reference evidence="7" key="1">
    <citation type="journal article" date="2021" name="Genome Biol. Evol.">
        <title>A High-Quality Reference Genome for a Parasitic Bivalve with Doubly Uniparental Inheritance (Bivalvia: Unionida).</title>
        <authorList>
            <person name="Smith C.H."/>
        </authorList>
    </citation>
    <scope>NUCLEOTIDE SEQUENCE</scope>
    <source>
        <strain evidence="7">CHS0354</strain>
    </source>
</reference>
<reference evidence="7" key="3">
    <citation type="submission" date="2023-05" db="EMBL/GenBank/DDBJ databases">
        <authorList>
            <person name="Smith C.H."/>
        </authorList>
    </citation>
    <scope>NUCLEOTIDE SEQUENCE</scope>
    <source>
        <strain evidence="7">CHS0354</strain>
        <tissue evidence="7">Mantle</tissue>
    </source>
</reference>
<dbReference type="GO" id="GO:0006574">
    <property type="term" value="P:L-valine catabolic process"/>
    <property type="evidence" value="ECO:0007669"/>
    <property type="project" value="TreeGrafter"/>
</dbReference>
<dbReference type="PROSITE" id="PS00070">
    <property type="entry name" value="ALDEHYDE_DEHYDR_CYS"/>
    <property type="match status" value="1"/>
</dbReference>
<dbReference type="EC" id="1.2.1.27" evidence="1"/>
<dbReference type="GO" id="GO:0004491">
    <property type="term" value="F:methylmalonate-semialdehyde dehydrogenase (acylating, NAD) activity"/>
    <property type="evidence" value="ECO:0007669"/>
    <property type="project" value="UniProtKB-EC"/>
</dbReference>
<evidence type="ECO:0000256" key="5">
    <source>
        <dbReference type="ARBA" id="ARBA00048821"/>
    </source>
</evidence>
<dbReference type="InterPro" id="IPR016162">
    <property type="entry name" value="Ald_DH_N"/>
</dbReference>
<dbReference type="Pfam" id="PF00171">
    <property type="entry name" value="Aldedh"/>
    <property type="match status" value="1"/>
</dbReference>
<comment type="catalytic activity">
    <reaction evidence="5">
        <text>3-oxopropanoate + NAD(+) + CoA + H2O = hydrogencarbonate + acetyl-CoA + NADH + H(+)</text>
        <dbReference type="Rhea" id="RHEA:76615"/>
        <dbReference type="ChEBI" id="CHEBI:15377"/>
        <dbReference type="ChEBI" id="CHEBI:15378"/>
        <dbReference type="ChEBI" id="CHEBI:17544"/>
        <dbReference type="ChEBI" id="CHEBI:33190"/>
        <dbReference type="ChEBI" id="CHEBI:57287"/>
        <dbReference type="ChEBI" id="CHEBI:57288"/>
        <dbReference type="ChEBI" id="CHEBI:57540"/>
        <dbReference type="ChEBI" id="CHEBI:57945"/>
        <dbReference type="EC" id="1.2.1.27"/>
    </reaction>
    <physiologicalReaction direction="left-to-right" evidence="5">
        <dbReference type="Rhea" id="RHEA:76616"/>
    </physiologicalReaction>
</comment>
<dbReference type="InterPro" id="IPR016160">
    <property type="entry name" value="Ald_DH_CS_CYS"/>
</dbReference>
<dbReference type="GO" id="GO:0006210">
    <property type="term" value="P:thymine catabolic process"/>
    <property type="evidence" value="ECO:0007669"/>
    <property type="project" value="TreeGrafter"/>
</dbReference>
<dbReference type="InterPro" id="IPR016163">
    <property type="entry name" value="Ald_DH_C"/>
</dbReference>
<accession>A0AAE0WAA2</accession>
<reference evidence="7" key="2">
    <citation type="journal article" date="2021" name="Genome Biol. Evol.">
        <title>Developing a high-quality reference genome for a parasitic bivalve with doubly uniparental inheritance (Bivalvia: Unionida).</title>
        <authorList>
            <person name="Smith C.H."/>
        </authorList>
    </citation>
    <scope>NUCLEOTIDE SEQUENCE</scope>
    <source>
        <strain evidence="7">CHS0354</strain>
        <tissue evidence="7">Mantle</tissue>
    </source>
</reference>
<keyword evidence="2" id="KW-0560">Oxidoreductase</keyword>
<comment type="caution">
    <text evidence="7">The sequence shown here is derived from an EMBL/GenBank/DDBJ whole genome shotgun (WGS) entry which is preliminary data.</text>
</comment>
<keyword evidence="3" id="KW-0520">NAD</keyword>
<dbReference type="InterPro" id="IPR016161">
    <property type="entry name" value="Ald_DH/histidinol_DH"/>
</dbReference>
<dbReference type="CDD" id="cd07085">
    <property type="entry name" value="ALDH_F6_MMSDH"/>
    <property type="match status" value="1"/>
</dbReference>
<dbReference type="AlphaFoldDB" id="A0AAE0WAA2"/>
<dbReference type="InterPro" id="IPR015590">
    <property type="entry name" value="Aldehyde_DH_dom"/>
</dbReference>
<gene>
    <name evidence="7" type="ORF">CHS0354_018478</name>
</gene>
<dbReference type="Proteomes" id="UP001195483">
    <property type="component" value="Unassembled WGS sequence"/>
</dbReference>
<dbReference type="NCBIfam" id="TIGR01722">
    <property type="entry name" value="MMSDH"/>
    <property type="match status" value="1"/>
</dbReference>
<evidence type="ECO:0000259" key="6">
    <source>
        <dbReference type="Pfam" id="PF00171"/>
    </source>
</evidence>
<organism evidence="7 8">
    <name type="scientific">Potamilus streckersoni</name>
    <dbReference type="NCBI Taxonomy" id="2493646"/>
    <lineage>
        <taxon>Eukaryota</taxon>
        <taxon>Metazoa</taxon>
        <taxon>Spiralia</taxon>
        <taxon>Lophotrochozoa</taxon>
        <taxon>Mollusca</taxon>
        <taxon>Bivalvia</taxon>
        <taxon>Autobranchia</taxon>
        <taxon>Heteroconchia</taxon>
        <taxon>Palaeoheterodonta</taxon>
        <taxon>Unionida</taxon>
        <taxon>Unionoidea</taxon>
        <taxon>Unionidae</taxon>
        <taxon>Ambleminae</taxon>
        <taxon>Lampsilini</taxon>
        <taxon>Potamilus</taxon>
    </lineage>
</organism>
<evidence type="ECO:0000313" key="7">
    <source>
        <dbReference type="EMBL" id="KAK3606884.1"/>
    </source>
</evidence>
<dbReference type="FunFam" id="3.40.309.10:FF:000002">
    <property type="entry name" value="Methylmalonate-semialdehyde dehydrogenase (Acylating)"/>
    <property type="match status" value="1"/>
</dbReference>
<dbReference type="FunFam" id="3.40.605.10:FF:000003">
    <property type="entry name" value="Methylmalonate-semialdehyde dehydrogenase [acylating]"/>
    <property type="match status" value="1"/>
</dbReference>
<dbReference type="PANTHER" id="PTHR43866">
    <property type="entry name" value="MALONATE-SEMIALDEHYDE DEHYDROGENASE"/>
    <property type="match status" value="1"/>
</dbReference>
<name>A0AAE0WAA2_9BIVA</name>
<evidence type="ECO:0000256" key="1">
    <source>
        <dbReference type="ARBA" id="ARBA00013048"/>
    </source>
</evidence>
<feature type="domain" description="Aldehyde dehydrogenase" evidence="6">
    <location>
        <begin position="43"/>
        <end position="505"/>
    </location>
</feature>